<organism evidence="21 22">
    <name type="scientific">Ramalina farinacea</name>
    <dbReference type="NCBI Taxonomy" id="258253"/>
    <lineage>
        <taxon>Eukaryota</taxon>
        <taxon>Fungi</taxon>
        <taxon>Dikarya</taxon>
        <taxon>Ascomycota</taxon>
        <taxon>Pezizomycotina</taxon>
        <taxon>Lecanoromycetes</taxon>
        <taxon>OSLEUM clade</taxon>
        <taxon>Lecanoromycetidae</taxon>
        <taxon>Lecanorales</taxon>
        <taxon>Lecanorineae</taxon>
        <taxon>Ramalinaceae</taxon>
        <taxon>Ramalina</taxon>
    </lineage>
</organism>
<dbReference type="GO" id="GO:0000272">
    <property type="term" value="P:polysaccharide catabolic process"/>
    <property type="evidence" value="ECO:0007669"/>
    <property type="project" value="UniProtKB-KW"/>
</dbReference>
<evidence type="ECO:0000256" key="7">
    <source>
        <dbReference type="ARBA" id="ARBA00022512"/>
    </source>
</evidence>
<sequence>MTIDKLGTILSDTKQNFTKNKIDLPVATSDLGDDWTAELAEKVDVVMSNIHPFFAGVTVEEAAGWTWTFWQGHDISLTQGTTKSNVISEVGWPSGGGTDCGTDATTCAQGSVAGIDEMNTFMDSFICQSLANSTSYFWFEAFDEPWKVRFNTKGKEWEDQWGLMDPGRKLKPGLKIPDCGGKTVD</sequence>
<comment type="subcellular location">
    <subcellularLocation>
        <location evidence="3">Cell membrane</location>
        <topology evidence="3">Single-pass type II membrane protein</topology>
    </subcellularLocation>
    <subcellularLocation>
        <location evidence="2">Secreted</location>
        <location evidence="2">Cell wall</location>
    </subcellularLocation>
</comment>
<dbReference type="GO" id="GO:0005576">
    <property type="term" value="C:extracellular region"/>
    <property type="evidence" value="ECO:0007669"/>
    <property type="project" value="TreeGrafter"/>
</dbReference>
<name>A0AA43QTG5_9LECA</name>
<dbReference type="GO" id="GO:0071555">
    <property type="term" value="P:cell wall organization"/>
    <property type="evidence" value="ECO:0007669"/>
    <property type="project" value="UniProtKB-KW"/>
</dbReference>
<keyword evidence="12" id="KW-0472">Membrane</keyword>
<comment type="similarity">
    <text evidence="4 20">Belongs to the glycosyl hydrolase 17 family.</text>
</comment>
<dbReference type="PANTHER" id="PTHR16631:SF17">
    <property type="entry name" value="GLUCAN ENDO-1,3-BETA-GLUCOSIDASE BTGC"/>
    <property type="match status" value="1"/>
</dbReference>
<evidence type="ECO:0000256" key="12">
    <source>
        <dbReference type="ARBA" id="ARBA00023136"/>
    </source>
</evidence>
<keyword evidence="13" id="KW-0325">Glycoprotein</keyword>
<dbReference type="InterPro" id="IPR000490">
    <property type="entry name" value="Glyco_hydro_17"/>
</dbReference>
<evidence type="ECO:0000256" key="1">
    <source>
        <dbReference type="ARBA" id="ARBA00000382"/>
    </source>
</evidence>
<evidence type="ECO:0000256" key="10">
    <source>
        <dbReference type="ARBA" id="ARBA00022801"/>
    </source>
</evidence>
<evidence type="ECO:0000256" key="2">
    <source>
        <dbReference type="ARBA" id="ARBA00004191"/>
    </source>
</evidence>
<dbReference type="Gene3D" id="3.20.20.80">
    <property type="entry name" value="Glycosidases"/>
    <property type="match status" value="1"/>
</dbReference>
<keyword evidence="9" id="KW-0732">Signal</keyword>
<evidence type="ECO:0000256" key="16">
    <source>
        <dbReference type="ARBA" id="ARBA00023326"/>
    </source>
</evidence>
<evidence type="ECO:0000313" key="21">
    <source>
        <dbReference type="EMBL" id="MDI1492177.1"/>
    </source>
</evidence>
<gene>
    <name evidence="21" type="ORF">OHK93_003389</name>
</gene>
<accession>A0AA43QTG5</accession>
<keyword evidence="11" id="KW-0812">Transmembrane</keyword>
<keyword evidence="8" id="KW-0964">Secreted</keyword>
<dbReference type="GO" id="GO:0009986">
    <property type="term" value="C:cell surface"/>
    <property type="evidence" value="ECO:0007669"/>
    <property type="project" value="TreeGrafter"/>
</dbReference>
<keyword evidence="15" id="KW-0961">Cell wall biogenesis/degradation</keyword>
<keyword evidence="6" id="KW-1003">Cell membrane</keyword>
<evidence type="ECO:0000256" key="17">
    <source>
        <dbReference type="ARBA" id="ARBA00037649"/>
    </source>
</evidence>
<dbReference type="Pfam" id="PF00332">
    <property type="entry name" value="Glyco_hydro_17"/>
    <property type="match status" value="1"/>
</dbReference>
<evidence type="ECO:0000256" key="15">
    <source>
        <dbReference type="ARBA" id="ARBA00023316"/>
    </source>
</evidence>
<evidence type="ECO:0000256" key="3">
    <source>
        <dbReference type="ARBA" id="ARBA00004401"/>
    </source>
</evidence>
<dbReference type="GO" id="GO:0042973">
    <property type="term" value="F:glucan endo-1,3-beta-D-glucosidase activity"/>
    <property type="evidence" value="ECO:0007669"/>
    <property type="project" value="UniProtKB-EC"/>
</dbReference>
<keyword evidence="11" id="KW-0735">Signal-anchor</keyword>
<evidence type="ECO:0000256" key="9">
    <source>
        <dbReference type="ARBA" id="ARBA00022729"/>
    </source>
</evidence>
<evidence type="ECO:0000256" key="6">
    <source>
        <dbReference type="ARBA" id="ARBA00022475"/>
    </source>
</evidence>
<protein>
    <recommendedName>
        <fullName evidence="5">glucan endo-1,3-beta-D-glucosidase</fullName>
        <ecNumber evidence="5">3.2.1.39</ecNumber>
    </recommendedName>
    <alternativeName>
        <fullName evidence="19">Endo-1,3-beta-glucanase btgC</fullName>
    </alternativeName>
    <alternativeName>
        <fullName evidence="18">Laminarinase btgC</fullName>
    </alternativeName>
</protein>
<dbReference type="EC" id="3.2.1.39" evidence="5"/>
<comment type="function">
    <text evidence="17">Glucanases play a role in cell expansion during growth, in cell-cell fusion during mating, and in spore release during sporulation. This enzyme may be involved in beta-glucan degradation. Active on laminarin and lichenan.</text>
</comment>
<dbReference type="AlphaFoldDB" id="A0AA43QTG5"/>
<dbReference type="EMBL" id="JAPUFD010000018">
    <property type="protein sequence ID" value="MDI1492177.1"/>
    <property type="molecule type" value="Genomic_DNA"/>
</dbReference>
<evidence type="ECO:0000256" key="4">
    <source>
        <dbReference type="ARBA" id="ARBA00008773"/>
    </source>
</evidence>
<comment type="caution">
    <text evidence="21">The sequence shown here is derived from an EMBL/GenBank/DDBJ whole genome shotgun (WGS) entry which is preliminary data.</text>
</comment>
<keyword evidence="10" id="KW-0378">Hydrolase</keyword>
<comment type="catalytic activity">
    <reaction evidence="1">
        <text>Hydrolysis of (1-&gt;3)-beta-D-glucosidic linkages in (1-&gt;3)-beta-D-glucans.</text>
        <dbReference type="EC" id="3.2.1.39"/>
    </reaction>
</comment>
<evidence type="ECO:0000256" key="18">
    <source>
        <dbReference type="ARBA" id="ARBA00042373"/>
    </source>
</evidence>
<keyword evidence="14" id="KW-0119">Carbohydrate metabolism</keyword>
<dbReference type="GO" id="GO:0009277">
    <property type="term" value="C:fungal-type cell wall"/>
    <property type="evidence" value="ECO:0007669"/>
    <property type="project" value="TreeGrafter"/>
</dbReference>
<keyword evidence="22" id="KW-1185">Reference proteome</keyword>
<reference evidence="21" key="1">
    <citation type="journal article" date="2023" name="Genome Biol. Evol.">
        <title>First Whole Genome Sequence and Flow Cytometry Genome Size Data for the Lichen-Forming Fungus Ramalina farinacea (Ascomycota).</title>
        <authorList>
            <person name="Llewellyn T."/>
            <person name="Mian S."/>
            <person name="Hill R."/>
            <person name="Leitch I.J."/>
            <person name="Gaya E."/>
        </authorList>
    </citation>
    <scope>NUCLEOTIDE SEQUENCE</scope>
    <source>
        <strain evidence="21">LIQ254RAFAR</strain>
    </source>
</reference>
<keyword evidence="7" id="KW-0134">Cell wall</keyword>
<evidence type="ECO:0000256" key="5">
    <source>
        <dbReference type="ARBA" id="ARBA00012780"/>
    </source>
</evidence>
<dbReference type="SUPFAM" id="SSF51445">
    <property type="entry name" value="(Trans)glycosidases"/>
    <property type="match status" value="1"/>
</dbReference>
<evidence type="ECO:0000256" key="14">
    <source>
        <dbReference type="ARBA" id="ARBA00023277"/>
    </source>
</evidence>
<evidence type="ECO:0000256" key="20">
    <source>
        <dbReference type="RuleBase" id="RU004335"/>
    </source>
</evidence>
<dbReference type="InterPro" id="IPR050732">
    <property type="entry name" value="Beta-glucan_modifiers"/>
</dbReference>
<dbReference type="FunFam" id="3.20.20.80:FF:000151">
    <property type="entry name" value="Glucan endo-1,3-beta-glucosidase btgC"/>
    <property type="match status" value="1"/>
</dbReference>
<evidence type="ECO:0000256" key="11">
    <source>
        <dbReference type="ARBA" id="ARBA00022968"/>
    </source>
</evidence>
<proteinExistence type="inferred from homology"/>
<evidence type="ECO:0000313" key="22">
    <source>
        <dbReference type="Proteomes" id="UP001161017"/>
    </source>
</evidence>
<dbReference type="Proteomes" id="UP001161017">
    <property type="component" value="Unassembled WGS sequence"/>
</dbReference>
<evidence type="ECO:0000256" key="13">
    <source>
        <dbReference type="ARBA" id="ARBA00023180"/>
    </source>
</evidence>
<dbReference type="GO" id="GO:0005886">
    <property type="term" value="C:plasma membrane"/>
    <property type="evidence" value="ECO:0007669"/>
    <property type="project" value="UniProtKB-SubCell"/>
</dbReference>
<dbReference type="PANTHER" id="PTHR16631">
    <property type="entry name" value="GLUCAN 1,3-BETA-GLUCOSIDASE"/>
    <property type="match status" value="1"/>
</dbReference>
<evidence type="ECO:0000256" key="19">
    <source>
        <dbReference type="ARBA" id="ARBA00043078"/>
    </source>
</evidence>
<keyword evidence="16" id="KW-0624">Polysaccharide degradation</keyword>
<evidence type="ECO:0000256" key="8">
    <source>
        <dbReference type="ARBA" id="ARBA00022525"/>
    </source>
</evidence>
<dbReference type="InterPro" id="IPR017853">
    <property type="entry name" value="GH"/>
</dbReference>